<dbReference type="PANTHER" id="PTHR45628:SF7">
    <property type="entry name" value="VOLTAGE-DEPENDENT CALCIUM CHANNEL TYPE A SUBUNIT ALPHA-1"/>
    <property type="match status" value="1"/>
</dbReference>
<protein>
    <recommendedName>
        <fullName evidence="14">Ion transport domain-containing protein</fullName>
    </recommendedName>
</protein>
<keyword evidence="2" id="KW-0813">Transport</keyword>
<dbReference type="GO" id="GO:0005891">
    <property type="term" value="C:voltage-gated calcium channel complex"/>
    <property type="evidence" value="ECO:0007669"/>
    <property type="project" value="TreeGrafter"/>
</dbReference>
<evidence type="ECO:0000256" key="9">
    <source>
        <dbReference type="ARBA" id="ARBA00023065"/>
    </source>
</evidence>
<feature type="domain" description="Ion transport" evidence="14">
    <location>
        <begin position="63"/>
        <end position="218"/>
    </location>
</feature>
<organism evidence="15 16">
    <name type="scientific">Symbiodinium natans</name>
    <dbReference type="NCBI Taxonomy" id="878477"/>
    <lineage>
        <taxon>Eukaryota</taxon>
        <taxon>Sar</taxon>
        <taxon>Alveolata</taxon>
        <taxon>Dinophyceae</taxon>
        <taxon>Suessiales</taxon>
        <taxon>Symbiodiniaceae</taxon>
        <taxon>Symbiodinium</taxon>
    </lineage>
</organism>
<evidence type="ECO:0000256" key="8">
    <source>
        <dbReference type="ARBA" id="ARBA00022989"/>
    </source>
</evidence>
<evidence type="ECO:0000256" key="3">
    <source>
        <dbReference type="ARBA" id="ARBA00022568"/>
    </source>
</evidence>
<evidence type="ECO:0000256" key="6">
    <source>
        <dbReference type="ARBA" id="ARBA00022837"/>
    </source>
</evidence>
<dbReference type="EMBL" id="CAJNDS010002362">
    <property type="protein sequence ID" value="CAE7449691.1"/>
    <property type="molecule type" value="Genomic_DNA"/>
</dbReference>
<evidence type="ECO:0000256" key="2">
    <source>
        <dbReference type="ARBA" id="ARBA00022448"/>
    </source>
</evidence>
<keyword evidence="12" id="KW-0407">Ion channel</keyword>
<dbReference type="OrthoDB" id="440933at2759"/>
<feature type="transmembrane region" description="Helical" evidence="13">
    <location>
        <begin position="95"/>
        <end position="113"/>
    </location>
</feature>
<keyword evidence="9" id="KW-0406">Ion transport</keyword>
<feature type="transmembrane region" description="Helical" evidence="13">
    <location>
        <begin position="196"/>
        <end position="218"/>
    </location>
</feature>
<keyword evidence="10 13" id="KW-0472">Membrane</keyword>
<keyword evidence="3" id="KW-0109">Calcium transport</keyword>
<feature type="transmembrane region" description="Helical" evidence="13">
    <location>
        <begin position="133"/>
        <end position="151"/>
    </location>
</feature>
<evidence type="ECO:0000313" key="16">
    <source>
        <dbReference type="Proteomes" id="UP000604046"/>
    </source>
</evidence>
<evidence type="ECO:0000256" key="10">
    <source>
        <dbReference type="ARBA" id="ARBA00023136"/>
    </source>
</evidence>
<evidence type="ECO:0000256" key="4">
    <source>
        <dbReference type="ARBA" id="ARBA00022673"/>
    </source>
</evidence>
<evidence type="ECO:0000256" key="13">
    <source>
        <dbReference type="SAM" id="Phobius"/>
    </source>
</evidence>
<keyword evidence="16" id="KW-1185">Reference proteome</keyword>
<dbReference type="SUPFAM" id="SSF81324">
    <property type="entry name" value="Voltage-gated potassium channels"/>
    <property type="match status" value="1"/>
</dbReference>
<dbReference type="PANTHER" id="PTHR45628">
    <property type="entry name" value="VOLTAGE-DEPENDENT CALCIUM CHANNEL TYPE A SUBUNIT ALPHA-1"/>
    <property type="match status" value="1"/>
</dbReference>
<evidence type="ECO:0000256" key="7">
    <source>
        <dbReference type="ARBA" id="ARBA00022882"/>
    </source>
</evidence>
<dbReference type="GO" id="GO:0098703">
    <property type="term" value="P:calcium ion import across plasma membrane"/>
    <property type="evidence" value="ECO:0007669"/>
    <property type="project" value="TreeGrafter"/>
</dbReference>
<proteinExistence type="predicted"/>
<evidence type="ECO:0000256" key="5">
    <source>
        <dbReference type="ARBA" id="ARBA00022692"/>
    </source>
</evidence>
<reference evidence="15" key="1">
    <citation type="submission" date="2021-02" db="EMBL/GenBank/DDBJ databases">
        <authorList>
            <person name="Dougan E. K."/>
            <person name="Rhodes N."/>
            <person name="Thang M."/>
            <person name="Chan C."/>
        </authorList>
    </citation>
    <scope>NUCLEOTIDE SEQUENCE</scope>
</reference>
<evidence type="ECO:0000256" key="1">
    <source>
        <dbReference type="ARBA" id="ARBA00004141"/>
    </source>
</evidence>
<dbReference type="AlphaFoldDB" id="A0A812RNC6"/>
<dbReference type="InterPro" id="IPR050599">
    <property type="entry name" value="VDCC_alpha-1_subunit"/>
</dbReference>
<accession>A0A812RNC6</accession>
<dbReference type="InterPro" id="IPR005821">
    <property type="entry name" value="Ion_trans_dom"/>
</dbReference>
<gene>
    <name evidence="15" type="ORF">SNAT2548_LOCUS24576</name>
</gene>
<evidence type="ECO:0000256" key="11">
    <source>
        <dbReference type="ARBA" id="ARBA00023180"/>
    </source>
</evidence>
<dbReference type="InterPro" id="IPR027359">
    <property type="entry name" value="Volt_channel_dom_sf"/>
</dbReference>
<comment type="subcellular location">
    <subcellularLocation>
        <location evidence="1">Membrane</location>
        <topology evidence="1">Multi-pass membrane protein</topology>
    </subcellularLocation>
</comment>
<keyword evidence="4" id="KW-0107">Calcium channel</keyword>
<dbReference type="Pfam" id="PF00520">
    <property type="entry name" value="Ion_trans"/>
    <property type="match status" value="1"/>
</dbReference>
<evidence type="ECO:0000256" key="12">
    <source>
        <dbReference type="ARBA" id="ARBA00023303"/>
    </source>
</evidence>
<keyword evidence="6" id="KW-0106">Calcium</keyword>
<dbReference type="Gene3D" id="1.20.120.350">
    <property type="entry name" value="Voltage-gated potassium channels. Chain C"/>
    <property type="match status" value="1"/>
</dbReference>
<keyword evidence="7" id="KW-0851">Voltage-gated channel</keyword>
<name>A0A812RNC6_9DINO</name>
<evidence type="ECO:0000259" key="14">
    <source>
        <dbReference type="Pfam" id="PF00520"/>
    </source>
</evidence>
<keyword evidence="8 13" id="KW-1133">Transmembrane helix</keyword>
<evidence type="ECO:0000313" key="15">
    <source>
        <dbReference type="EMBL" id="CAE7449691.1"/>
    </source>
</evidence>
<sequence length="275" mass="31315">MFGGRKKKSESTQHTRRRFGVAALGADDEDSEIDGGNFYPHGFAKWNVVRQKTWRVISSEKTDWILAVMILSSVVILIVDADLTVKSPRSPEEEILQAIANYITGAYTCVYAAEMTARLYVFRTEVFKTALLFDFLIVAADVLLLIADLVLEGFAFELGFLRVFRLARLFRFVRVVGMFPELQFLIKGFISSFSAVFWGSILMWIVILMWAIVAVYFIQPVNQEIVAATGSEECERDCRAWSSVWYSEPCRREDWACAWLVVTDLKSTTLHLSDT</sequence>
<keyword evidence="5 13" id="KW-0812">Transmembrane</keyword>
<keyword evidence="11" id="KW-0325">Glycoprotein</keyword>
<dbReference type="GO" id="GO:0008331">
    <property type="term" value="F:high voltage-gated calcium channel activity"/>
    <property type="evidence" value="ECO:0007669"/>
    <property type="project" value="TreeGrafter"/>
</dbReference>
<comment type="caution">
    <text evidence="15">The sequence shown here is derived from an EMBL/GenBank/DDBJ whole genome shotgun (WGS) entry which is preliminary data.</text>
</comment>
<feature type="transmembrane region" description="Helical" evidence="13">
    <location>
        <begin position="64"/>
        <end position="83"/>
    </location>
</feature>
<dbReference type="Proteomes" id="UP000604046">
    <property type="component" value="Unassembled WGS sequence"/>
</dbReference>